<dbReference type="GO" id="GO:0005085">
    <property type="term" value="F:guanyl-nucleotide exchange factor activity"/>
    <property type="evidence" value="ECO:0007669"/>
    <property type="project" value="InterPro"/>
</dbReference>
<evidence type="ECO:0000259" key="1">
    <source>
        <dbReference type="SMART" id="SM00960"/>
    </source>
</evidence>
<dbReference type="SMART" id="SM00960">
    <property type="entry name" value="Robl_LC7"/>
    <property type="match status" value="1"/>
</dbReference>
<dbReference type="GO" id="GO:0032008">
    <property type="term" value="P:positive regulation of TOR signaling"/>
    <property type="evidence" value="ECO:0007669"/>
    <property type="project" value="InterPro"/>
</dbReference>
<dbReference type="InterPro" id="IPR037587">
    <property type="entry name" value="LAMTOR2-like"/>
</dbReference>
<protein>
    <submittedName>
        <fullName evidence="2">Dynein regulation protein LC7</fullName>
    </submittedName>
</protein>
<dbReference type="PANTHER" id="PTHR13323">
    <property type="entry name" value="LATE ENDOSOMAL/LYSOSOMAL MP1 INTERACTING PROTEIN"/>
    <property type="match status" value="1"/>
</dbReference>
<feature type="domain" description="Roadblock/LAMTOR2" evidence="1">
    <location>
        <begin position="18"/>
        <end position="108"/>
    </location>
</feature>
<dbReference type="GO" id="GO:0060090">
    <property type="term" value="F:molecular adaptor activity"/>
    <property type="evidence" value="ECO:0007669"/>
    <property type="project" value="InterPro"/>
</dbReference>
<dbReference type="Proteomes" id="UP000264071">
    <property type="component" value="Unassembled WGS sequence"/>
</dbReference>
<evidence type="ECO:0000313" key="3">
    <source>
        <dbReference type="Proteomes" id="UP000264071"/>
    </source>
</evidence>
<dbReference type="EMBL" id="DPIY01000006">
    <property type="protein sequence ID" value="HCT56930.1"/>
    <property type="molecule type" value="Genomic_DNA"/>
</dbReference>
<organism evidence="2 3">
    <name type="scientific">Gemmatimonas aurantiaca</name>
    <dbReference type="NCBI Taxonomy" id="173480"/>
    <lineage>
        <taxon>Bacteria</taxon>
        <taxon>Pseudomonadati</taxon>
        <taxon>Gemmatimonadota</taxon>
        <taxon>Gemmatimonadia</taxon>
        <taxon>Gemmatimonadales</taxon>
        <taxon>Gemmatimonadaceae</taxon>
        <taxon>Gemmatimonas</taxon>
    </lineage>
</organism>
<dbReference type="AlphaFoldDB" id="A0A3D4V745"/>
<dbReference type="OMA" id="EGENEHI"/>
<dbReference type="InterPro" id="IPR004942">
    <property type="entry name" value="Roadblock/LAMTOR2_dom"/>
</dbReference>
<evidence type="ECO:0000313" key="2">
    <source>
        <dbReference type="EMBL" id="HCT56930.1"/>
    </source>
</evidence>
<accession>A0A3D4V745</accession>
<proteinExistence type="predicted"/>
<gene>
    <name evidence="2" type="ORF">DGD08_06915</name>
</gene>
<dbReference type="SUPFAM" id="SSF103196">
    <property type="entry name" value="Roadblock/LC7 domain"/>
    <property type="match status" value="1"/>
</dbReference>
<sequence>MPIGAATWSFTEDDFGAITITLQRFLYDAKARCALLVDRSGQLVATVGEPPNFDATAFATLTAADFSANDQLARLIGESDFSVLFHQGERESMYLADIARRVILVVLFDNRTTLGLVRLRMKSAVEELTRTFEGVFARGASAEAAAPPGFLAGAEDEIDRLFQ</sequence>
<dbReference type="Gene3D" id="3.30.450.30">
    <property type="entry name" value="Dynein light chain 2a, cytoplasmic"/>
    <property type="match status" value="1"/>
</dbReference>
<reference evidence="2 3" key="1">
    <citation type="journal article" date="2018" name="Nat. Biotechnol.">
        <title>A standardized bacterial taxonomy based on genome phylogeny substantially revises the tree of life.</title>
        <authorList>
            <person name="Parks D.H."/>
            <person name="Chuvochina M."/>
            <person name="Waite D.W."/>
            <person name="Rinke C."/>
            <person name="Skarshewski A."/>
            <person name="Chaumeil P.A."/>
            <person name="Hugenholtz P."/>
        </authorList>
    </citation>
    <scope>NUCLEOTIDE SEQUENCE [LARGE SCALE GENOMIC DNA]</scope>
    <source>
        <strain evidence="2">UBA8844</strain>
    </source>
</reference>
<dbReference type="Pfam" id="PF03259">
    <property type="entry name" value="Robl_LC7"/>
    <property type="match status" value="1"/>
</dbReference>
<comment type="caution">
    <text evidence="2">The sequence shown here is derived from an EMBL/GenBank/DDBJ whole genome shotgun (WGS) entry which is preliminary data.</text>
</comment>
<name>A0A3D4V745_9BACT</name>